<evidence type="ECO:0000313" key="11">
    <source>
        <dbReference type="Proteomes" id="UP000823775"/>
    </source>
</evidence>
<evidence type="ECO:0000256" key="4">
    <source>
        <dbReference type="ARBA" id="ARBA00022840"/>
    </source>
</evidence>
<dbReference type="SMART" id="SM00129">
    <property type="entry name" value="KISc"/>
    <property type="match status" value="1"/>
</dbReference>
<feature type="binding site" evidence="6">
    <location>
        <begin position="125"/>
        <end position="132"/>
    </location>
    <ligand>
        <name>ATP</name>
        <dbReference type="ChEBI" id="CHEBI:30616"/>
    </ligand>
</feature>
<evidence type="ECO:0000313" key="10">
    <source>
        <dbReference type="EMBL" id="MCD7467032.1"/>
    </source>
</evidence>
<dbReference type="InterPro" id="IPR021881">
    <property type="entry name" value="NACK_C"/>
</dbReference>
<dbReference type="Pfam" id="PF11995">
    <property type="entry name" value="DUF3490"/>
    <property type="match status" value="1"/>
</dbReference>
<dbReference type="EMBL" id="JACEIK010001191">
    <property type="protein sequence ID" value="MCD7467032.1"/>
    <property type="molecule type" value="Genomic_DNA"/>
</dbReference>
<evidence type="ECO:0000256" key="2">
    <source>
        <dbReference type="ARBA" id="ARBA00022701"/>
    </source>
</evidence>
<dbReference type="PROSITE" id="PS00411">
    <property type="entry name" value="KINESIN_MOTOR_1"/>
    <property type="match status" value="1"/>
</dbReference>
<keyword evidence="5 6" id="KW-0505">Motor protein</keyword>
<name>A0ABS8T6K8_DATST</name>
<dbReference type="CDD" id="cd01374">
    <property type="entry name" value="KISc_CENP_E"/>
    <property type="match status" value="1"/>
</dbReference>
<evidence type="ECO:0000259" key="9">
    <source>
        <dbReference type="PROSITE" id="PS50067"/>
    </source>
</evidence>
<evidence type="ECO:0000256" key="5">
    <source>
        <dbReference type="ARBA" id="ARBA00023175"/>
    </source>
</evidence>
<proteinExistence type="inferred from homology"/>
<keyword evidence="7" id="KW-0175">Coiled coil</keyword>
<dbReference type="Proteomes" id="UP000823775">
    <property type="component" value="Unassembled WGS sequence"/>
</dbReference>
<comment type="similarity">
    <text evidence="1">Belongs to the TRAFAC class myosin-kinesin ATPase superfamily. Kinesin family. KIN-7 subfamily.</text>
</comment>
<dbReference type="InterPro" id="IPR036961">
    <property type="entry name" value="Kinesin_motor_dom_sf"/>
</dbReference>
<dbReference type="Pfam" id="PF00225">
    <property type="entry name" value="Kinesin"/>
    <property type="match status" value="1"/>
</dbReference>
<dbReference type="InterPro" id="IPR027640">
    <property type="entry name" value="Kinesin-like_fam"/>
</dbReference>
<protein>
    <submittedName>
        <fullName evidence="10">Kinesin-like protein nack2</fullName>
    </submittedName>
</protein>
<dbReference type="PANTHER" id="PTHR47968:SF39">
    <property type="entry name" value="KINESIN-LIKE PROTEIN KIN-7B"/>
    <property type="match status" value="1"/>
</dbReference>
<evidence type="ECO:0000256" key="6">
    <source>
        <dbReference type="PROSITE-ProRule" id="PRU00283"/>
    </source>
</evidence>
<dbReference type="Gene3D" id="3.40.850.10">
    <property type="entry name" value="Kinesin motor domain"/>
    <property type="match status" value="1"/>
</dbReference>
<organism evidence="10 11">
    <name type="scientific">Datura stramonium</name>
    <name type="common">Jimsonweed</name>
    <name type="synonym">Common thornapple</name>
    <dbReference type="NCBI Taxonomy" id="4076"/>
    <lineage>
        <taxon>Eukaryota</taxon>
        <taxon>Viridiplantae</taxon>
        <taxon>Streptophyta</taxon>
        <taxon>Embryophyta</taxon>
        <taxon>Tracheophyta</taxon>
        <taxon>Spermatophyta</taxon>
        <taxon>Magnoliopsida</taxon>
        <taxon>eudicotyledons</taxon>
        <taxon>Gunneridae</taxon>
        <taxon>Pentapetalae</taxon>
        <taxon>asterids</taxon>
        <taxon>lamiids</taxon>
        <taxon>Solanales</taxon>
        <taxon>Solanaceae</taxon>
        <taxon>Solanoideae</taxon>
        <taxon>Datureae</taxon>
        <taxon>Datura</taxon>
    </lineage>
</organism>
<dbReference type="InterPro" id="IPR001752">
    <property type="entry name" value="Kinesin_motor_dom"/>
</dbReference>
<dbReference type="PRINTS" id="PR00380">
    <property type="entry name" value="KINESINHEAVY"/>
</dbReference>
<dbReference type="SUPFAM" id="SSF52540">
    <property type="entry name" value="P-loop containing nucleoside triphosphate hydrolases"/>
    <property type="match status" value="1"/>
</dbReference>
<gene>
    <name evidence="10" type="primary">NACK2</name>
    <name evidence="10" type="ORF">HAX54_004204</name>
</gene>
<dbReference type="PANTHER" id="PTHR47968">
    <property type="entry name" value="CENTROMERE PROTEIN E"/>
    <property type="match status" value="1"/>
</dbReference>
<feature type="coiled-coil region" evidence="7">
    <location>
        <begin position="571"/>
        <end position="605"/>
    </location>
</feature>
<accession>A0ABS8T6K8</accession>
<evidence type="ECO:0000256" key="3">
    <source>
        <dbReference type="ARBA" id="ARBA00022741"/>
    </source>
</evidence>
<evidence type="ECO:0000256" key="8">
    <source>
        <dbReference type="SAM" id="MobiDB-lite"/>
    </source>
</evidence>
<dbReference type="InterPro" id="IPR027417">
    <property type="entry name" value="P-loop_NTPase"/>
</dbReference>
<keyword evidence="4 6" id="KW-0067">ATP-binding</keyword>
<dbReference type="PROSITE" id="PS50067">
    <property type="entry name" value="KINESIN_MOTOR_2"/>
    <property type="match status" value="1"/>
</dbReference>
<feature type="domain" description="Kinesin motor" evidence="9">
    <location>
        <begin position="41"/>
        <end position="360"/>
    </location>
</feature>
<evidence type="ECO:0000256" key="1">
    <source>
        <dbReference type="ARBA" id="ARBA00007310"/>
    </source>
</evidence>
<keyword evidence="3 6" id="KW-0547">Nucleotide-binding</keyword>
<comment type="caution">
    <text evidence="10">The sequence shown here is derived from an EMBL/GenBank/DDBJ whole genome shotgun (WGS) entry which is preliminary data.</text>
</comment>
<dbReference type="InterPro" id="IPR019821">
    <property type="entry name" value="Kinesin_motor_CS"/>
</dbReference>
<feature type="coiled-coil region" evidence="7">
    <location>
        <begin position="369"/>
        <end position="439"/>
    </location>
</feature>
<keyword evidence="11" id="KW-1185">Reference proteome</keyword>
<evidence type="ECO:0000256" key="7">
    <source>
        <dbReference type="SAM" id="Coils"/>
    </source>
</evidence>
<keyword evidence="2" id="KW-0493">Microtubule</keyword>
<reference evidence="10 11" key="1">
    <citation type="journal article" date="2021" name="BMC Genomics">
        <title>Datura genome reveals duplications of psychoactive alkaloid biosynthetic genes and high mutation rate following tissue culture.</title>
        <authorList>
            <person name="Rajewski A."/>
            <person name="Carter-House D."/>
            <person name="Stajich J."/>
            <person name="Litt A."/>
        </authorList>
    </citation>
    <scope>NUCLEOTIDE SEQUENCE [LARGE SCALE GENOMIC DNA]</scope>
    <source>
        <strain evidence="10">AR-01</strain>
    </source>
</reference>
<feature type="region of interest" description="Disordered" evidence="8">
    <location>
        <begin position="1"/>
        <end position="36"/>
    </location>
</feature>
<sequence>MVIGTPVTPLSKTGRTPSRVPGSRRTIPSSTPGGPKIREEKILVTIRVRPLSPKEQAAYDLIAWDFPDEQTIVSKNLNHERHTGPYSFDYVFDPTCSTSKVYEQGARDVALSALNGINATIFAYGQTSSGKTFTMRGITESAVNDIYEHIKFTTERDFVLKFSALEIYNETVVDLLNRESGSLRLLDDPEKGIIVEKIVEEIVKDGQHLRTLIGTCEAQRQVGETALNDKSSRSHQIIKLTIESSIRENSGRVKSFLATLNLVDLAGSERALQTSADGTRLKEGSHINRSLLTLTTVIRKLSGGKRSGHIPYRDSKLTRILQPSLGGNSRTAIVCTMSPALSHVEQSRNTLCFATSAKEVITTAQVNMVVAEKQLLKHLQKEISRLEAELRSPDPSASPCLRSLLIEKERKIQQMEEEMNELKRQRDLAQSQLELERRSKKELKGSEHHGPSHQVVKCLSFNTENEEVSESLSTTLGRKKLIDRQAAIRRSTTSTNPSMLVHEIRKLEMRQRQLGGEANHALQLLHKEFASHRIGSQGATETIAKLFAEIKELHKISSIPEQIEIKDKASLKEEIARLRSQENNIASLEQKLENVQRSIDELVMHFPSCQESVDLRTPKKKKVLPFNLSNTSNMPNIIRSPCSPMSPSSCNIVEGEIENRAPECSNVGSAGDSFCSQKSTPIRRMDNISSREGTPGSRQSNSVNMKKMQKMFKKAAEENIRSIKAYVTELKERVAKLQYQKQLLVCQVLELEANEATSDEADITDQSPLSWHLVFEDQRQQIIMLWHLCHVSLVHRTQFYMLFKGDPSDQIYMEVEVRRLTWLDQHLAGLGNASPALLGDDPAGYVSSSIKALKQEREYLAKRVSSKLNAEEREMLYMKWDIPPDGKQRRRMQLVNKLWSDPLNMQNVRESAEVVAKLVGFCETGEHVSKEMFQLNFVCPSDKKTWSQKLWEASTHRHGYQKNQSRPSYGTVKVEVDLMSEFPKKINVGIKKAGNGVLHGLTSSMTKCPNSANNIDCKVTVRSVLFYTLN</sequence>